<comment type="caution">
    <text evidence="8">The sequence shown here is derived from an EMBL/GenBank/DDBJ whole genome shotgun (WGS) entry which is preliminary data.</text>
</comment>
<evidence type="ECO:0000256" key="3">
    <source>
        <dbReference type="ARBA" id="ARBA00022691"/>
    </source>
</evidence>
<dbReference type="Gene3D" id="3.90.1420.10">
    <property type="entry name" value="Rubisco LSMT, substrate-binding domain"/>
    <property type="match status" value="1"/>
</dbReference>
<protein>
    <recommendedName>
        <fullName evidence="7">Rubisco LSMT substrate-binding domain-containing protein</fullName>
    </recommendedName>
</protein>
<sequence>MRSTLILFLAIHISVLKVSGQTLEDLEVSESDEIDEDYEDIAGDFEENEEFIFDKPHVIEKMVQASVRQQHQHGGDVWENMNALADEEAIARVGQRDIRRRDGLKAALLPGGMMAIEGAGLASSALPEAQSVDQGAAEGGATSDDTPLQPASAAKQEQLKGALAVVAEKLSEVAQQVSTGEVALAGAFSNLPEDYTGEDDSRPAPFMMTAWYLATQQAESASVEVPAAAGFPTDEDQAFQEWFAENGGELSGVKYSEVRGKVGGMRGLLATADLQEDEPVVTVPLRACLSLSVAATIRTSGGWLNQILKDAFEQSEEWGLALILLYEHFQDHHKGGNSRFKEYTRTLRTYELGKKVMQELQGTYAAEFKKVWEEECETSYQWLSQNLFGIYSNVFMRDPNRHQAGPFNREDWRWAFGVVRRRAVRVTRMKSGLQFLALCPFADLIPHSGDVLGNITLSLDNLVRVTTSPHSAGAEVYVNRGPLSDAATLFKYHSVMEGDNPENRALIKLPGVGGYQKNIVHRVEMIRKWREEMQLPPRAADLWRAADTLQLYGSQEEQDMLAPAEDPHTLEWPGMGAIALSNEVSAVQMYSANLFSGGDGDANILAKDASKSLARAAVQLQESVAATTLQQSSDPSIISALNATKNFFFYGMAPVKGLDELDRVLVRKMEMMERCGTHDDMYLTWWDVRPSLLCGIRLVLANESDIMEFYQAVGGSVLDMRLVAAETGGFNWTLPISRDNELATLDSLMDSVDSLMRWYPTSMEEDEALLTLSTLGRRVRAAVTVRLREKRMLQSAMHHIRDLKANVGNLTYQVELRQQARERRAQEVEEAAERERERLERLREYISAKDVAEISVDLGLEEPVKLVVKERESLDVVVADFASKYRIGETDINVLKAELRKKMQPVPVLIAALPVVHEDGSHTLLSFKEGENITGKVDEYVDVYGLGAEYKERLLEAATNRVERRTARRKIVQLPISSPDGRTLHCALYEGEQHDPSPVAREFLEVWGLDLGAVQQLAQALLSKLPPARVVVPINLGERGIMNFRLADGEEMQKVVRTFMEVNEIPEESFQQLIRAVNKKLYPGAVNL</sequence>
<reference evidence="8 9" key="1">
    <citation type="journal article" date="2015" name="Genome Biol. Evol.">
        <title>Comparative Genomics of a Bacterivorous Green Alga Reveals Evolutionary Causalities and Consequences of Phago-Mixotrophic Mode of Nutrition.</title>
        <authorList>
            <person name="Burns J.A."/>
            <person name="Paasch A."/>
            <person name="Narechania A."/>
            <person name="Kim E."/>
        </authorList>
    </citation>
    <scope>NUCLEOTIDE SEQUENCE [LARGE SCALE GENOMIC DNA]</scope>
    <source>
        <strain evidence="8 9">PLY_AMNH</strain>
    </source>
</reference>
<keyword evidence="9" id="KW-1185">Reference proteome</keyword>
<dbReference type="AlphaFoldDB" id="A0AAE0C535"/>
<dbReference type="InterPro" id="IPR036464">
    <property type="entry name" value="Rubisco_LSMT_subst-bd_sf"/>
</dbReference>
<evidence type="ECO:0000256" key="1">
    <source>
        <dbReference type="ARBA" id="ARBA00022603"/>
    </source>
</evidence>
<dbReference type="PANTHER" id="PTHR13271">
    <property type="entry name" value="UNCHARACTERIZED PUTATIVE METHYLTRANSFERASE"/>
    <property type="match status" value="1"/>
</dbReference>
<feature type="domain" description="Rubisco LSMT substrate-binding" evidence="7">
    <location>
        <begin position="662"/>
        <end position="793"/>
    </location>
</feature>
<dbReference type="GO" id="GO:0032259">
    <property type="term" value="P:methylation"/>
    <property type="evidence" value="ECO:0007669"/>
    <property type="project" value="UniProtKB-KW"/>
</dbReference>
<dbReference type="Proteomes" id="UP001190700">
    <property type="component" value="Unassembled WGS sequence"/>
</dbReference>
<name>A0AAE0C535_9CHLO</name>
<dbReference type="CDD" id="cd10527">
    <property type="entry name" value="SET_LSMT"/>
    <property type="match status" value="1"/>
</dbReference>
<evidence type="ECO:0000259" key="7">
    <source>
        <dbReference type="Pfam" id="PF09273"/>
    </source>
</evidence>
<evidence type="ECO:0000256" key="4">
    <source>
        <dbReference type="SAM" id="Coils"/>
    </source>
</evidence>
<dbReference type="InterPro" id="IPR050600">
    <property type="entry name" value="SETD3_SETD6_MTase"/>
</dbReference>
<dbReference type="SUPFAM" id="SSF82199">
    <property type="entry name" value="SET domain"/>
    <property type="match status" value="1"/>
</dbReference>
<keyword evidence="2" id="KW-0808">Transferase</keyword>
<evidence type="ECO:0000313" key="9">
    <source>
        <dbReference type="Proteomes" id="UP001190700"/>
    </source>
</evidence>
<keyword evidence="6" id="KW-0732">Signal</keyword>
<dbReference type="InterPro" id="IPR046341">
    <property type="entry name" value="SET_dom_sf"/>
</dbReference>
<dbReference type="SUPFAM" id="SSF81822">
    <property type="entry name" value="RuBisCo LSMT C-terminal, substrate-binding domain"/>
    <property type="match status" value="1"/>
</dbReference>
<organism evidence="8 9">
    <name type="scientific">Cymbomonas tetramitiformis</name>
    <dbReference type="NCBI Taxonomy" id="36881"/>
    <lineage>
        <taxon>Eukaryota</taxon>
        <taxon>Viridiplantae</taxon>
        <taxon>Chlorophyta</taxon>
        <taxon>Pyramimonadophyceae</taxon>
        <taxon>Pyramimonadales</taxon>
        <taxon>Pyramimonadaceae</taxon>
        <taxon>Cymbomonas</taxon>
    </lineage>
</organism>
<evidence type="ECO:0000313" key="8">
    <source>
        <dbReference type="EMBL" id="KAK3247894.1"/>
    </source>
</evidence>
<dbReference type="PANTHER" id="PTHR13271:SF123">
    <property type="entry name" value="RIBULOSE-1,5-BISPHOSPHATE CARBOXYLASE_OXYGENASE SMALL SUBUNIT N-METHYLTRANSFERASE I-RELATED"/>
    <property type="match status" value="1"/>
</dbReference>
<dbReference type="Gene3D" id="3.90.1410.10">
    <property type="entry name" value="set domain protein methyltransferase, domain 1"/>
    <property type="match status" value="1"/>
</dbReference>
<gene>
    <name evidence="8" type="ORF">CYMTET_42624</name>
</gene>
<evidence type="ECO:0000256" key="6">
    <source>
        <dbReference type="SAM" id="SignalP"/>
    </source>
</evidence>
<proteinExistence type="predicted"/>
<evidence type="ECO:0000256" key="2">
    <source>
        <dbReference type="ARBA" id="ARBA00022679"/>
    </source>
</evidence>
<feature type="signal peptide" evidence="6">
    <location>
        <begin position="1"/>
        <end position="20"/>
    </location>
</feature>
<keyword evidence="3" id="KW-0949">S-adenosyl-L-methionine</keyword>
<feature type="coiled-coil region" evidence="4">
    <location>
        <begin position="817"/>
        <end position="849"/>
    </location>
</feature>
<feature type="chain" id="PRO_5042208710" description="Rubisco LSMT substrate-binding domain-containing protein" evidence="6">
    <location>
        <begin position="21"/>
        <end position="1088"/>
    </location>
</feature>
<keyword evidence="4" id="KW-0175">Coiled coil</keyword>
<accession>A0AAE0C535</accession>
<dbReference type="InterPro" id="IPR015353">
    <property type="entry name" value="Rubisco_LSMT_subst-bd"/>
</dbReference>
<feature type="region of interest" description="Disordered" evidence="5">
    <location>
        <begin position="130"/>
        <end position="155"/>
    </location>
</feature>
<keyword evidence="1" id="KW-0489">Methyltransferase</keyword>
<dbReference type="GO" id="GO:0016279">
    <property type="term" value="F:protein-lysine N-methyltransferase activity"/>
    <property type="evidence" value="ECO:0007669"/>
    <property type="project" value="TreeGrafter"/>
</dbReference>
<dbReference type="Pfam" id="PF09273">
    <property type="entry name" value="Rubis-subs-bind"/>
    <property type="match status" value="1"/>
</dbReference>
<evidence type="ECO:0000256" key="5">
    <source>
        <dbReference type="SAM" id="MobiDB-lite"/>
    </source>
</evidence>
<dbReference type="EMBL" id="LGRX02028578">
    <property type="protein sequence ID" value="KAK3247894.1"/>
    <property type="molecule type" value="Genomic_DNA"/>
</dbReference>